<evidence type="ECO:0000313" key="3">
    <source>
        <dbReference type="Proteomes" id="UP000295008"/>
    </source>
</evidence>
<keyword evidence="1" id="KW-0732">Signal</keyword>
<feature type="signal peptide" evidence="1">
    <location>
        <begin position="1"/>
        <end position="23"/>
    </location>
</feature>
<name>A0A4R1R9R2_HYDET</name>
<dbReference type="RefSeq" id="WP_132015961.1">
    <property type="nucleotide sequence ID" value="NZ_SLUN01000028.1"/>
</dbReference>
<feature type="chain" id="PRO_5039590071" description="Porin" evidence="1">
    <location>
        <begin position="24"/>
        <end position="388"/>
    </location>
</feature>
<dbReference type="Proteomes" id="UP000295008">
    <property type="component" value="Unassembled WGS sequence"/>
</dbReference>
<dbReference type="EMBL" id="SLUN01000028">
    <property type="protein sequence ID" value="TCL62112.1"/>
    <property type="molecule type" value="Genomic_DNA"/>
</dbReference>
<protein>
    <recommendedName>
        <fullName evidence="4">Porin</fullName>
    </recommendedName>
</protein>
<gene>
    <name evidence="2" type="ORF">EDC14_102869</name>
</gene>
<proteinExistence type="predicted"/>
<accession>A0A4R1R9R2</accession>
<reference evidence="2 3" key="1">
    <citation type="submission" date="2019-03" db="EMBL/GenBank/DDBJ databases">
        <title>Genomic Encyclopedia of Type Strains, Phase IV (KMG-IV): sequencing the most valuable type-strain genomes for metagenomic binning, comparative biology and taxonomic classification.</title>
        <authorList>
            <person name="Goeker M."/>
        </authorList>
    </citation>
    <scope>NUCLEOTIDE SEQUENCE [LARGE SCALE GENOMIC DNA]</scope>
    <source>
        <strain evidence="2 3">LX-B</strain>
    </source>
</reference>
<comment type="caution">
    <text evidence="2">The sequence shown here is derived from an EMBL/GenBank/DDBJ whole genome shotgun (WGS) entry which is preliminary data.</text>
</comment>
<dbReference type="AlphaFoldDB" id="A0A4R1R9R2"/>
<organism evidence="2 3">
    <name type="scientific">Hydrogenispora ethanolica</name>
    <dbReference type="NCBI Taxonomy" id="1082276"/>
    <lineage>
        <taxon>Bacteria</taxon>
        <taxon>Bacillati</taxon>
        <taxon>Bacillota</taxon>
        <taxon>Hydrogenispora</taxon>
    </lineage>
</organism>
<evidence type="ECO:0000313" key="2">
    <source>
        <dbReference type="EMBL" id="TCL62112.1"/>
    </source>
</evidence>
<evidence type="ECO:0008006" key="4">
    <source>
        <dbReference type="Google" id="ProtNLM"/>
    </source>
</evidence>
<keyword evidence="3" id="KW-1185">Reference proteome</keyword>
<sequence length="388" mass="43828">MRKLMTLLLISGSLAFICSPAWGQAAPKAQLSVDQRIAELNNRFSSLEASWGRFQLGGNFSLEADGLLEDHYSTIGPFQFEQKLGLYLNAGIDRNLSFALNLSHEGNWGDYTTAPLNAPFLLDEAFIKMEYPRSLNYLGRFRFSFGPLGLITDFVNNPAEGLALQHTFKDYHAIGLYSRMLTQIDGDSKELSTQDYFAFRLGWSGQATIVGLNLVPRGLAAEKAFSVDVSSTLPAGKIAAEVGWYSFDSPRYPDYHTDWTPAALVSFGRELPNHDFFQVKAGYIAQYFTPSATSLNHSSTDLREWFTANTRGLELYLQNRLGNDFYLENRLMISKPVNDVAQDGTSYRWRGNINKNFSPLSQLQFGVELNQNRNLNNTYLFTRWNLQF</sequence>
<evidence type="ECO:0000256" key="1">
    <source>
        <dbReference type="SAM" id="SignalP"/>
    </source>
</evidence>